<evidence type="ECO:0000313" key="1">
    <source>
        <dbReference type="EMBL" id="CAB3979244.1"/>
    </source>
</evidence>
<dbReference type="AlphaFoldDB" id="A0A6S7FI32"/>
<dbReference type="EMBL" id="CACRXK020000180">
    <property type="protein sequence ID" value="CAB3979244.1"/>
    <property type="molecule type" value="Genomic_DNA"/>
</dbReference>
<organism evidence="1 2">
    <name type="scientific">Paramuricea clavata</name>
    <name type="common">Red gorgonian</name>
    <name type="synonym">Violescent sea-whip</name>
    <dbReference type="NCBI Taxonomy" id="317549"/>
    <lineage>
        <taxon>Eukaryota</taxon>
        <taxon>Metazoa</taxon>
        <taxon>Cnidaria</taxon>
        <taxon>Anthozoa</taxon>
        <taxon>Octocorallia</taxon>
        <taxon>Malacalcyonacea</taxon>
        <taxon>Plexauridae</taxon>
        <taxon>Paramuricea</taxon>
    </lineage>
</organism>
<proteinExistence type="predicted"/>
<sequence>RKIRSSLYLITILVLILTGWYIFFKTNIEHPELIQKQDLIQSFQQYRYIKFEGVDFQDLLAIIKGTIGQNLQIRITHDPQTKKSLVAVNYTEWDFPKIIDISKARGRNPSKKYAYVDYQYNDQLSTNTRSFLSLCAQAGRTGRKVVRPFVKQTKLSSDQSWFLLETYYDVKQLDGLLAAAGYATLVDTAEYLKECPPNSPDHVSVHFIDNSQSSMGFTKANLRLKEDYYKAILKNTTQKGWTECTFLDRARKRIPGKQFCVNGDIIKDWKVFEKDIVKNEKCLNIFIWRGIEVHVYDYRLKFSEDGMKYSSIDLAYALRPGQSVINEVERFAKEALAENYIAVYVRSEFMLREFSMDYLRNCIDLVLEVLVALKSTTGLSHVFVATDMGDYGSAWLVRYRHMEHLDGNFFKLIHDHIVEKSQGMTYNPASHVQDRGVIALVDLTLISRAQYLISAGKGTFQEWIGAKFLENHRNEAQLWSKITVCT</sequence>
<dbReference type="Gene3D" id="3.40.50.11350">
    <property type="match status" value="1"/>
</dbReference>
<keyword evidence="2" id="KW-1185">Reference proteome</keyword>
<accession>A0A6S7FI32</accession>
<gene>
    <name evidence="1" type="ORF">PACLA_8A027614</name>
</gene>
<evidence type="ECO:0000313" key="2">
    <source>
        <dbReference type="Proteomes" id="UP001152795"/>
    </source>
</evidence>
<name>A0A6S7FI32_PARCT</name>
<feature type="non-terminal residue" evidence="1">
    <location>
        <position position="1"/>
    </location>
</feature>
<dbReference type="OrthoDB" id="5957672at2759"/>
<dbReference type="Proteomes" id="UP001152795">
    <property type="component" value="Unassembled WGS sequence"/>
</dbReference>
<protein>
    <submittedName>
        <fullName evidence="1">Uncharacterized protein</fullName>
    </submittedName>
</protein>
<reference evidence="1" key="1">
    <citation type="submission" date="2020-04" db="EMBL/GenBank/DDBJ databases">
        <authorList>
            <person name="Alioto T."/>
            <person name="Alioto T."/>
            <person name="Gomez Garrido J."/>
        </authorList>
    </citation>
    <scope>NUCLEOTIDE SEQUENCE</scope>
    <source>
        <strain evidence="1">A484AB</strain>
    </source>
</reference>
<comment type="caution">
    <text evidence="1">The sequence shown here is derived from an EMBL/GenBank/DDBJ whole genome shotgun (WGS) entry which is preliminary data.</text>
</comment>